<dbReference type="SMART" id="SM00209">
    <property type="entry name" value="TSP1"/>
    <property type="match status" value="3"/>
</dbReference>
<reference evidence="3" key="2">
    <citation type="submission" date="2025-09" db="UniProtKB">
        <authorList>
            <consortium name="Ensembl"/>
        </authorList>
    </citation>
    <scope>IDENTIFICATION</scope>
</reference>
<evidence type="ECO:0000256" key="2">
    <source>
        <dbReference type="ARBA" id="ARBA00023157"/>
    </source>
</evidence>
<dbReference type="PRINTS" id="PR01705">
    <property type="entry name" value="TSP1REPEAT"/>
</dbReference>
<dbReference type="OrthoDB" id="5985519at2759"/>
<dbReference type="InterPro" id="IPR000884">
    <property type="entry name" value="TSP1_rpt"/>
</dbReference>
<dbReference type="FunFam" id="2.20.100.10:FF:000002">
    <property type="entry name" value="Unc-5 netrin receptor C"/>
    <property type="match status" value="1"/>
</dbReference>
<evidence type="ECO:0000256" key="1">
    <source>
        <dbReference type="ARBA" id="ARBA00022737"/>
    </source>
</evidence>
<keyword evidence="2" id="KW-1015">Disulfide bond</keyword>
<dbReference type="InterPro" id="IPR036383">
    <property type="entry name" value="TSP1_rpt_sf"/>
</dbReference>
<organism evidence="3 4">
    <name type="scientific">Leptobrachium leishanense</name>
    <name type="common">Leishan spiny toad</name>
    <dbReference type="NCBI Taxonomy" id="445787"/>
    <lineage>
        <taxon>Eukaryota</taxon>
        <taxon>Metazoa</taxon>
        <taxon>Chordata</taxon>
        <taxon>Craniata</taxon>
        <taxon>Vertebrata</taxon>
        <taxon>Euteleostomi</taxon>
        <taxon>Amphibia</taxon>
        <taxon>Batrachia</taxon>
        <taxon>Anura</taxon>
        <taxon>Pelobatoidea</taxon>
        <taxon>Megophryidae</taxon>
        <taxon>Leptobrachium</taxon>
    </lineage>
</organism>
<protein>
    <submittedName>
        <fullName evidence="3">Uncharacterized protein</fullName>
    </submittedName>
</protein>
<dbReference type="AlphaFoldDB" id="A0A8C5PCV9"/>
<dbReference type="SUPFAM" id="SSF82895">
    <property type="entry name" value="TSP-1 type 1 repeat"/>
    <property type="match status" value="3"/>
</dbReference>
<evidence type="ECO:0000313" key="3">
    <source>
        <dbReference type="Ensembl" id="ENSLLEP00000014995.1"/>
    </source>
</evidence>
<dbReference type="Ensembl" id="ENSLLET00000015572.1">
    <property type="protein sequence ID" value="ENSLLEP00000014995.1"/>
    <property type="gene ID" value="ENSLLEG00000009487.1"/>
</dbReference>
<keyword evidence="4" id="KW-1185">Reference proteome</keyword>
<dbReference type="InterPro" id="IPR052065">
    <property type="entry name" value="Compl_asym_regulator"/>
</dbReference>
<dbReference type="Gene3D" id="2.20.100.10">
    <property type="entry name" value="Thrombospondin type-1 (TSP1) repeat"/>
    <property type="match status" value="3"/>
</dbReference>
<proteinExistence type="predicted"/>
<dbReference type="PANTHER" id="PTHR22906:SF21">
    <property type="entry name" value="SEMA DOMAIN-CONTAINING PROTEIN"/>
    <property type="match status" value="1"/>
</dbReference>
<sequence length="205" mass="22063">SKTCGKGTQTRRRQCDNPPPAFDGLQCDGPDAQMQICNGRHCPVDGRWSLWSSWTSCSLSCGGGIRQRTRECSNPAPLYGGHACDGNALESEVCNSDLCPGKFCVPKKASDFTGIVQHIMSALLRVLINLLLVGSRSICQICSYFAVHGNWGLWSPWGTCSRTCNGGQTRRYRTCDNPAPSHSGRACAGADTETQKCNVDLCPGG</sequence>
<dbReference type="Pfam" id="PF00090">
    <property type="entry name" value="TSP_1"/>
    <property type="match status" value="3"/>
</dbReference>
<dbReference type="GeneTree" id="ENSGT00940000154614"/>
<accession>A0A8C5PCV9</accession>
<evidence type="ECO:0000313" key="4">
    <source>
        <dbReference type="Proteomes" id="UP000694569"/>
    </source>
</evidence>
<name>A0A8C5PCV9_9ANUR</name>
<keyword evidence="1" id="KW-0677">Repeat</keyword>
<dbReference type="Proteomes" id="UP000694569">
    <property type="component" value="Unplaced"/>
</dbReference>
<dbReference type="PROSITE" id="PS50092">
    <property type="entry name" value="TSP1"/>
    <property type="match status" value="3"/>
</dbReference>
<reference evidence="3" key="1">
    <citation type="submission" date="2025-08" db="UniProtKB">
        <authorList>
            <consortium name="Ensembl"/>
        </authorList>
    </citation>
    <scope>IDENTIFICATION</scope>
</reference>
<dbReference type="PANTHER" id="PTHR22906">
    <property type="entry name" value="PROPERDIN"/>
    <property type="match status" value="1"/>
</dbReference>
<dbReference type="FunFam" id="2.20.100.10:FF:000007">
    <property type="entry name" value="Thrombospondin 1"/>
    <property type="match status" value="1"/>
</dbReference>